<proteinExistence type="predicted"/>
<evidence type="ECO:0000313" key="3">
    <source>
        <dbReference type="EMBL" id="TKA55666.1"/>
    </source>
</evidence>
<reference evidence="3 4" key="1">
    <citation type="submission" date="2017-03" db="EMBL/GenBank/DDBJ databases">
        <title>Genomes of endolithic fungi from Antarctica.</title>
        <authorList>
            <person name="Coleine C."/>
            <person name="Masonjones S."/>
            <person name="Stajich J.E."/>
        </authorList>
    </citation>
    <scope>NUCLEOTIDE SEQUENCE [LARGE SCALE GENOMIC DNA]</scope>
    <source>
        <strain evidence="3 4">CCFEE 5184</strain>
    </source>
</reference>
<organism evidence="3 4">
    <name type="scientific">Friedmanniomyces simplex</name>
    <dbReference type="NCBI Taxonomy" id="329884"/>
    <lineage>
        <taxon>Eukaryota</taxon>
        <taxon>Fungi</taxon>
        <taxon>Dikarya</taxon>
        <taxon>Ascomycota</taxon>
        <taxon>Pezizomycotina</taxon>
        <taxon>Dothideomycetes</taxon>
        <taxon>Dothideomycetidae</taxon>
        <taxon>Mycosphaerellales</taxon>
        <taxon>Teratosphaeriaceae</taxon>
        <taxon>Friedmanniomyces</taxon>
    </lineage>
</organism>
<evidence type="ECO:0000259" key="2">
    <source>
        <dbReference type="Pfam" id="PF20684"/>
    </source>
</evidence>
<keyword evidence="1" id="KW-0812">Transmembrane</keyword>
<dbReference type="EMBL" id="NAJQ01001625">
    <property type="protein sequence ID" value="TKA55666.1"/>
    <property type="molecule type" value="Genomic_DNA"/>
</dbReference>
<name>A0A4U0W2K4_9PEZI</name>
<dbReference type="OrthoDB" id="3638925at2759"/>
<dbReference type="PANTHER" id="PTHR39614">
    <property type="entry name" value="INTEGRAL MEMBRANE PROTEIN"/>
    <property type="match status" value="1"/>
</dbReference>
<evidence type="ECO:0000256" key="1">
    <source>
        <dbReference type="SAM" id="Phobius"/>
    </source>
</evidence>
<evidence type="ECO:0000313" key="4">
    <source>
        <dbReference type="Proteomes" id="UP000309340"/>
    </source>
</evidence>
<keyword evidence="1" id="KW-0472">Membrane</keyword>
<keyword evidence="4" id="KW-1185">Reference proteome</keyword>
<dbReference type="Proteomes" id="UP000309340">
    <property type="component" value="Unassembled WGS sequence"/>
</dbReference>
<keyword evidence="1" id="KW-1133">Transmembrane helix</keyword>
<sequence>MGFISLLVVALRQDVGQPWEYIAGTTDSTLARWIVNGALSVVSDLLAVTLSVHLVWKLQMGKQPKTLVITAFALRMFVLPILIIRLISLRKVDPNDFSLSYALPEAYTQVEMHCNLIATTLPCLRLFLTAWNTNFMDMRLEEMDPQAYQEHVSSANKS</sequence>
<dbReference type="Pfam" id="PF20684">
    <property type="entry name" value="Fung_rhodopsin"/>
    <property type="match status" value="1"/>
</dbReference>
<protein>
    <recommendedName>
        <fullName evidence="2">Rhodopsin domain-containing protein</fullName>
    </recommendedName>
</protein>
<gene>
    <name evidence="3" type="ORF">B0A55_11957</name>
</gene>
<feature type="transmembrane region" description="Helical" evidence="1">
    <location>
        <begin position="67"/>
        <end position="87"/>
    </location>
</feature>
<comment type="caution">
    <text evidence="3">The sequence shown here is derived from an EMBL/GenBank/DDBJ whole genome shotgun (WGS) entry which is preliminary data.</text>
</comment>
<dbReference type="PANTHER" id="PTHR39614:SF2">
    <property type="entry name" value="INTEGRAL MEMBRANE PROTEIN"/>
    <property type="match status" value="1"/>
</dbReference>
<accession>A0A4U0W2K4</accession>
<feature type="domain" description="Rhodopsin" evidence="2">
    <location>
        <begin position="26"/>
        <end position="128"/>
    </location>
</feature>
<feature type="transmembrane region" description="Helical" evidence="1">
    <location>
        <begin position="32"/>
        <end position="55"/>
    </location>
</feature>
<dbReference type="AlphaFoldDB" id="A0A4U0W2K4"/>
<dbReference type="InterPro" id="IPR049326">
    <property type="entry name" value="Rhodopsin_dom_fungi"/>
</dbReference>
<feature type="non-terminal residue" evidence="3">
    <location>
        <position position="158"/>
    </location>
</feature>